<sequence>MNVFNNEISLTKGKVSFEKSLNERLVDLNQQSMHIFPFAFFTKAFYRDFKQSKKGVFTGKINGDKFEIFPSSKIFSTRTWFPLRIVGIIENQKIRVGYIIPNWILGVIIILPLIDLIVLKNEMKLNGTLIVFAGVIILSYAYKIQRNNRIMKNICI</sequence>
<keyword evidence="1" id="KW-0812">Transmembrane</keyword>
<evidence type="ECO:0000256" key="1">
    <source>
        <dbReference type="SAM" id="Phobius"/>
    </source>
</evidence>
<reference evidence="2" key="1">
    <citation type="submission" date="2022-10" db="EMBL/GenBank/DDBJ databases">
        <title>Gaoshiqiia sediminis gen. nov., sp. nov., isolated from coastal sediment.</title>
        <authorList>
            <person name="Yu W.X."/>
            <person name="Mu D.S."/>
            <person name="Du J.Z."/>
            <person name="Liang Y.Q."/>
        </authorList>
    </citation>
    <scope>NUCLEOTIDE SEQUENCE</scope>
    <source>
        <strain evidence="2">A06</strain>
    </source>
</reference>
<evidence type="ECO:0000313" key="3">
    <source>
        <dbReference type="Proteomes" id="UP001163821"/>
    </source>
</evidence>
<dbReference type="Proteomes" id="UP001163821">
    <property type="component" value="Unassembled WGS sequence"/>
</dbReference>
<proteinExistence type="predicted"/>
<name>A0AA41Y406_9BACT</name>
<organism evidence="2 3">
    <name type="scientific">Gaoshiqia sediminis</name>
    <dbReference type="NCBI Taxonomy" id="2986998"/>
    <lineage>
        <taxon>Bacteria</taxon>
        <taxon>Pseudomonadati</taxon>
        <taxon>Bacteroidota</taxon>
        <taxon>Bacteroidia</taxon>
        <taxon>Marinilabiliales</taxon>
        <taxon>Prolixibacteraceae</taxon>
        <taxon>Gaoshiqia</taxon>
    </lineage>
</organism>
<keyword evidence="1" id="KW-1133">Transmembrane helix</keyword>
<dbReference type="EMBL" id="JAPAAF010000001">
    <property type="protein sequence ID" value="MCW0481091.1"/>
    <property type="molecule type" value="Genomic_DNA"/>
</dbReference>
<dbReference type="RefSeq" id="WP_282589696.1">
    <property type="nucleotide sequence ID" value="NZ_JAPAAF010000001.1"/>
</dbReference>
<feature type="transmembrane region" description="Helical" evidence="1">
    <location>
        <begin position="125"/>
        <end position="142"/>
    </location>
</feature>
<feature type="transmembrane region" description="Helical" evidence="1">
    <location>
        <begin position="98"/>
        <end position="119"/>
    </location>
</feature>
<gene>
    <name evidence="2" type="ORF">N2K84_00010</name>
</gene>
<evidence type="ECO:0000313" key="2">
    <source>
        <dbReference type="EMBL" id="MCW0481091.1"/>
    </source>
</evidence>
<keyword evidence="3" id="KW-1185">Reference proteome</keyword>
<dbReference type="AlphaFoldDB" id="A0AA41Y406"/>
<accession>A0AA41Y406</accession>
<comment type="caution">
    <text evidence="2">The sequence shown here is derived from an EMBL/GenBank/DDBJ whole genome shotgun (WGS) entry which is preliminary data.</text>
</comment>
<keyword evidence="1" id="KW-0472">Membrane</keyword>
<protein>
    <submittedName>
        <fullName evidence="2">Uncharacterized protein</fullName>
    </submittedName>
</protein>